<name>A0AAD7DUG2_MYCRO</name>
<organism evidence="2 3">
    <name type="scientific">Mycena rosella</name>
    <name type="common">Pink bonnet</name>
    <name type="synonym">Agaricus rosellus</name>
    <dbReference type="NCBI Taxonomy" id="1033263"/>
    <lineage>
        <taxon>Eukaryota</taxon>
        <taxon>Fungi</taxon>
        <taxon>Dikarya</taxon>
        <taxon>Basidiomycota</taxon>
        <taxon>Agaricomycotina</taxon>
        <taxon>Agaricomycetes</taxon>
        <taxon>Agaricomycetidae</taxon>
        <taxon>Agaricales</taxon>
        <taxon>Marasmiineae</taxon>
        <taxon>Mycenaceae</taxon>
        <taxon>Mycena</taxon>
    </lineage>
</organism>
<dbReference type="Proteomes" id="UP001221757">
    <property type="component" value="Unassembled WGS sequence"/>
</dbReference>
<gene>
    <name evidence="2" type="ORF">B0H17DRAFT_1051078</name>
</gene>
<feature type="region of interest" description="Disordered" evidence="1">
    <location>
        <begin position="140"/>
        <end position="175"/>
    </location>
</feature>
<feature type="compositionally biased region" description="Low complexity" evidence="1">
    <location>
        <begin position="140"/>
        <end position="168"/>
    </location>
</feature>
<proteinExistence type="predicted"/>
<evidence type="ECO:0000256" key="1">
    <source>
        <dbReference type="SAM" id="MobiDB-lite"/>
    </source>
</evidence>
<evidence type="ECO:0000313" key="2">
    <source>
        <dbReference type="EMBL" id="KAJ7698071.1"/>
    </source>
</evidence>
<dbReference type="EMBL" id="JARKIE010000027">
    <property type="protein sequence ID" value="KAJ7698071.1"/>
    <property type="molecule type" value="Genomic_DNA"/>
</dbReference>
<keyword evidence="3" id="KW-1185">Reference proteome</keyword>
<comment type="caution">
    <text evidence="2">The sequence shown here is derived from an EMBL/GenBank/DDBJ whole genome shotgun (WGS) entry which is preliminary data.</text>
</comment>
<evidence type="ECO:0000313" key="3">
    <source>
        <dbReference type="Proteomes" id="UP001221757"/>
    </source>
</evidence>
<accession>A0AAD7DUG2</accession>
<sequence length="195" mass="19425">MFAPRPSSTSELTFRIILVASASPALTTIVAPFGGDSGDSTTALTAEILGVDSNGRTTYALAQDEMQGSSVLVSATGTLIEGADYFSYTYAIDGDIGITLGLECALKDGNAICQDGGETATVPLSSLGSWVLDVVSTAAPSGSTSSPSGSTTAPSAGGSSSAHAAGPTQSPNSSERMATSILGAVASLLLVYQLF</sequence>
<protein>
    <submittedName>
        <fullName evidence="2">Uncharacterized protein</fullName>
    </submittedName>
</protein>
<reference evidence="2" key="1">
    <citation type="submission" date="2023-03" db="EMBL/GenBank/DDBJ databases">
        <title>Massive genome expansion in bonnet fungi (Mycena s.s.) driven by repeated elements and novel gene families across ecological guilds.</title>
        <authorList>
            <consortium name="Lawrence Berkeley National Laboratory"/>
            <person name="Harder C.B."/>
            <person name="Miyauchi S."/>
            <person name="Viragh M."/>
            <person name="Kuo A."/>
            <person name="Thoen E."/>
            <person name="Andreopoulos B."/>
            <person name="Lu D."/>
            <person name="Skrede I."/>
            <person name="Drula E."/>
            <person name="Henrissat B."/>
            <person name="Morin E."/>
            <person name="Kohler A."/>
            <person name="Barry K."/>
            <person name="LaButti K."/>
            <person name="Morin E."/>
            <person name="Salamov A."/>
            <person name="Lipzen A."/>
            <person name="Mereny Z."/>
            <person name="Hegedus B."/>
            <person name="Baldrian P."/>
            <person name="Stursova M."/>
            <person name="Weitz H."/>
            <person name="Taylor A."/>
            <person name="Grigoriev I.V."/>
            <person name="Nagy L.G."/>
            <person name="Martin F."/>
            <person name="Kauserud H."/>
        </authorList>
    </citation>
    <scope>NUCLEOTIDE SEQUENCE</scope>
    <source>
        <strain evidence="2">CBHHK067</strain>
    </source>
</reference>
<dbReference type="AlphaFoldDB" id="A0AAD7DUG2"/>